<dbReference type="PANTHER" id="PTHR12526">
    <property type="entry name" value="GLYCOSYLTRANSFERASE"/>
    <property type="match status" value="1"/>
</dbReference>
<accession>A0ABS4TEH7</accession>
<dbReference type="EC" id="2.4.-.-" evidence="1"/>
<evidence type="ECO:0000313" key="1">
    <source>
        <dbReference type="EMBL" id="MBP2322241.1"/>
    </source>
</evidence>
<dbReference type="Gene3D" id="3.40.50.2000">
    <property type="entry name" value="Glycogen Phosphorylase B"/>
    <property type="match status" value="1"/>
</dbReference>
<sequence length="380" mass="41374">MRPLVVVASGVTWDGVKGSERQLAESLARHTDILWVDPPVSPVTPARFRGKSGRMWRPLLRSAAPRIARLTPVGPPGWTRPGVREFTWPIVRAQIAWALRKARRRPAVFIACTQHDLLGRWGEQVVDVLYGTDDWVAGASLMNQDANFVLREERKAIARADLVLAVGPELADRWQELGAQPVVFPNGCDPEAYQAVADPGPVPGGFPNRVAGLIGQLSDRIDIELLESVADSGIGLLLVGPREPGWQPGRADALLKRPNVHYVGAVPFEELPQWFARIDVGLTPYADTVFNRASFPLKTLEYLAAGLPVVSTDLPASRRLAEESSGIQLAGDRRAFADAVVKAAIDKAEPDVVAQRRSVAARHSWAARAETFTRLAGLSA</sequence>
<dbReference type="RefSeq" id="WP_209637581.1">
    <property type="nucleotide sequence ID" value="NZ_JAGINW010000001.1"/>
</dbReference>
<gene>
    <name evidence="1" type="ORF">JOF56_002626</name>
</gene>
<comment type="caution">
    <text evidence="1">The sequence shown here is derived from an EMBL/GenBank/DDBJ whole genome shotgun (WGS) entry which is preliminary data.</text>
</comment>
<keyword evidence="2" id="KW-1185">Reference proteome</keyword>
<evidence type="ECO:0000313" key="2">
    <source>
        <dbReference type="Proteomes" id="UP001519332"/>
    </source>
</evidence>
<dbReference type="PANTHER" id="PTHR12526:SF600">
    <property type="entry name" value="GLYCOSYL TRANSFERASE GROUP 1"/>
    <property type="match status" value="1"/>
</dbReference>
<name>A0ABS4TEH7_9PSEU</name>
<organism evidence="1 2">
    <name type="scientific">Kibdelosporangium banguiense</name>
    <dbReference type="NCBI Taxonomy" id="1365924"/>
    <lineage>
        <taxon>Bacteria</taxon>
        <taxon>Bacillati</taxon>
        <taxon>Actinomycetota</taxon>
        <taxon>Actinomycetes</taxon>
        <taxon>Pseudonocardiales</taxon>
        <taxon>Pseudonocardiaceae</taxon>
        <taxon>Kibdelosporangium</taxon>
    </lineage>
</organism>
<proteinExistence type="predicted"/>
<keyword evidence="1" id="KW-0328">Glycosyltransferase</keyword>
<dbReference type="EMBL" id="JAGINW010000001">
    <property type="protein sequence ID" value="MBP2322241.1"/>
    <property type="molecule type" value="Genomic_DNA"/>
</dbReference>
<protein>
    <submittedName>
        <fullName evidence="1">Teichuronic acid biosynthesis glycosyltransferase TuaH</fullName>
        <ecNumber evidence="1">2.4.-.-</ecNumber>
    </submittedName>
</protein>
<dbReference type="Proteomes" id="UP001519332">
    <property type="component" value="Unassembled WGS sequence"/>
</dbReference>
<reference evidence="1 2" key="1">
    <citation type="submission" date="2021-03" db="EMBL/GenBank/DDBJ databases">
        <title>Sequencing the genomes of 1000 actinobacteria strains.</title>
        <authorList>
            <person name="Klenk H.-P."/>
        </authorList>
    </citation>
    <scope>NUCLEOTIDE SEQUENCE [LARGE SCALE GENOMIC DNA]</scope>
    <source>
        <strain evidence="1 2">DSM 46670</strain>
    </source>
</reference>
<dbReference type="SUPFAM" id="SSF53756">
    <property type="entry name" value="UDP-Glycosyltransferase/glycogen phosphorylase"/>
    <property type="match status" value="1"/>
</dbReference>
<dbReference type="Pfam" id="PF13692">
    <property type="entry name" value="Glyco_trans_1_4"/>
    <property type="match status" value="1"/>
</dbReference>
<keyword evidence="1" id="KW-0808">Transferase</keyword>
<dbReference type="GO" id="GO:0016757">
    <property type="term" value="F:glycosyltransferase activity"/>
    <property type="evidence" value="ECO:0007669"/>
    <property type="project" value="UniProtKB-KW"/>
</dbReference>